<dbReference type="OrthoDB" id="1271275at2759"/>
<dbReference type="CDD" id="cd01098">
    <property type="entry name" value="PAN_AP_plant"/>
    <property type="match status" value="1"/>
</dbReference>
<proteinExistence type="inferred from homology"/>
<dbReference type="SUPFAM" id="SSF56112">
    <property type="entry name" value="Protein kinase-like (PK-like)"/>
    <property type="match status" value="1"/>
</dbReference>
<evidence type="ECO:0000256" key="4">
    <source>
        <dbReference type="ARBA" id="ARBA00022679"/>
    </source>
</evidence>
<feature type="transmembrane region" description="Helical" evidence="14">
    <location>
        <begin position="455"/>
        <end position="476"/>
    </location>
</feature>
<dbReference type="PROSITE" id="PS50927">
    <property type="entry name" value="BULB_LECTIN"/>
    <property type="match status" value="1"/>
</dbReference>
<dbReference type="GO" id="GO:0005524">
    <property type="term" value="F:ATP binding"/>
    <property type="evidence" value="ECO:0007669"/>
    <property type="project" value="UniProtKB-KW"/>
</dbReference>
<dbReference type="Pfam" id="PF08276">
    <property type="entry name" value="PAN_2"/>
    <property type="match status" value="1"/>
</dbReference>
<dbReference type="InterPro" id="IPR008271">
    <property type="entry name" value="Ser/Thr_kinase_AS"/>
</dbReference>
<dbReference type="FunFam" id="1.10.510.10:FF:000060">
    <property type="entry name" value="G-type lectin S-receptor-like serine/threonine-protein kinase"/>
    <property type="match status" value="1"/>
</dbReference>
<dbReference type="InterPro" id="IPR001480">
    <property type="entry name" value="Bulb-type_lectin_dom"/>
</dbReference>
<evidence type="ECO:0000256" key="11">
    <source>
        <dbReference type="ARBA" id="ARBA00047899"/>
    </source>
</evidence>
<dbReference type="SMART" id="SM00473">
    <property type="entry name" value="PAN_AP"/>
    <property type="match status" value="1"/>
</dbReference>
<gene>
    <name evidence="19" type="ORF">K7X08_015287</name>
</gene>
<dbReference type="PIRSF" id="PIRSF000641">
    <property type="entry name" value="SRK"/>
    <property type="match status" value="1"/>
</dbReference>
<evidence type="ECO:0000313" key="19">
    <source>
        <dbReference type="EMBL" id="KAJ8527836.1"/>
    </source>
</evidence>
<keyword evidence="7 13" id="KW-0418">Kinase</keyword>
<keyword evidence="14" id="KW-1133">Transmembrane helix</keyword>
<feature type="domain" description="Apple" evidence="18">
    <location>
        <begin position="352"/>
        <end position="433"/>
    </location>
</feature>
<keyword evidence="9" id="KW-1015">Disulfide bond</keyword>
<dbReference type="CDD" id="cd00028">
    <property type="entry name" value="B_lectin"/>
    <property type="match status" value="1"/>
</dbReference>
<dbReference type="InterPro" id="IPR011009">
    <property type="entry name" value="Kinase-like_dom_sf"/>
</dbReference>
<keyword evidence="5 15" id="KW-0732">Signal</keyword>
<keyword evidence="20" id="KW-1185">Reference proteome</keyword>
<evidence type="ECO:0000256" key="7">
    <source>
        <dbReference type="ARBA" id="ARBA00022777"/>
    </source>
</evidence>
<name>A0A9Q1QWJ7_9SOLA</name>
<evidence type="ECO:0000259" key="18">
    <source>
        <dbReference type="PROSITE" id="PS50948"/>
    </source>
</evidence>
<accession>A0A9Q1QWJ7</accession>
<comment type="caution">
    <text evidence="19">The sequence shown here is derived from an EMBL/GenBank/DDBJ whole genome shotgun (WGS) entry which is preliminary data.</text>
</comment>
<keyword evidence="8 13" id="KW-0067">ATP-binding</keyword>
<evidence type="ECO:0000256" key="15">
    <source>
        <dbReference type="SAM" id="SignalP"/>
    </source>
</evidence>
<dbReference type="PROSITE" id="PS00108">
    <property type="entry name" value="PROTEIN_KINASE_ST"/>
    <property type="match status" value="1"/>
</dbReference>
<dbReference type="GO" id="GO:0005886">
    <property type="term" value="C:plasma membrane"/>
    <property type="evidence" value="ECO:0007669"/>
    <property type="project" value="UniProtKB-SubCell"/>
</dbReference>
<dbReference type="InterPro" id="IPR003609">
    <property type="entry name" value="Pan_app"/>
</dbReference>
<dbReference type="Pfam" id="PF07714">
    <property type="entry name" value="PK_Tyr_Ser-Thr"/>
    <property type="match status" value="1"/>
</dbReference>
<evidence type="ECO:0000259" key="16">
    <source>
        <dbReference type="PROSITE" id="PS50011"/>
    </source>
</evidence>
<dbReference type="EMBL" id="JAJAGQ010000023">
    <property type="protein sequence ID" value="KAJ8527836.1"/>
    <property type="molecule type" value="Genomic_DNA"/>
</dbReference>
<evidence type="ECO:0000256" key="3">
    <source>
        <dbReference type="ARBA" id="ARBA00022527"/>
    </source>
</evidence>
<dbReference type="InterPro" id="IPR001245">
    <property type="entry name" value="Ser-Thr/Tyr_kinase_cat_dom"/>
</dbReference>
<keyword evidence="14" id="KW-0812">Transmembrane</keyword>
<dbReference type="InterPro" id="IPR000719">
    <property type="entry name" value="Prot_kinase_dom"/>
</dbReference>
<dbReference type="SMART" id="SM00108">
    <property type="entry name" value="B_lectin"/>
    <property type="match status" value="1"/>
</dbReference>
<evidence type="ECO:0000256" key="9">
    <source>
        <dbReference type="ARBA" id="ARBA00023157"/>
    </source>
</evidence>
<dbReference type="GO" id="GO:0048544">
    <property type="term" value="P:recognition of pollen"/>
    <property type="evidence" value="ECO:0007669"/>
    <property type="project" value="InterPro"/>
</dbReference>
<keyword evidence="6 13" id="KW-0547">Nucleotide-binding</keyword>
<dbReference type="FunFam" id="3.30.200.20:FF:001238">
    <property type="entry name" value="Os08g0179000 protein"/>
    <property type="match status" value="1"/>
</dbReference>
<feature type="signal peptide" evidence="15">
    <location>
        <begin position="1"/>
        <end position="27"/>
    </location>
</feature>
<keyword evidence="14" id="KW-0472">Membrane</keyword>
<comment type="subcellular location">
    <subcellularLocation>
        <location evidence="1">Cell membrane</location>
        <topology evidence="1">Single-pass type I membrane protein</topology>
    </subcellularLocation>
</comment>
<evidence type="ECO:0000259" key="17">
    <source>
        <dbReference type="PROSITE" id="PS50927"/>
    </source>
</evidence>
<evidence type="ECO:0000256" key="12">
    <source>
        <dbReference type="ARBA" id="ARBA00048679"/>
    </source>
</evidence>
<keyword evidence="3 13" id="KW-0723">Serine/threonine-protein kinase</keyword>
<evidence type="ECO:0000313" key="20">
    <source>
        <dbReference type="Proteomes" id="UP001152561"/>
    </source>
</evidence>
<protein>
    <recommendedName>
        <fullName evidence="13">Receptor-like serine/threonine-protein kinase</fullName>
        <ecNumber evidence="13">2.7.11.1</ecNumber>
    </recommendedName>
</protein>
<dbReference type="PROSITE" id="PS50011">
    <property type="entry name" value="PROTEIN_KINASE_DOM"/>
    <property type="match status" value="1"/>
</dbReference>
<dbReference type="PANTHER" id="PTHR27002:SF988">
    <property type="entry name" value="RECEPTOR-LIKE SERINE_THREONINE-PROTEIN KINASE"/>
    <property type="match status" value="1"/>
</dbReference>
<sequence>MVYFKITTATSFVMLIFLSQFSSVSFGQEEMSIGDTIGTNKIITIGVTIVSSSGNFELGFFTPNNGTRYYIGIWYKNISPKTVIWVANRVMPLSFPELANAEFSIRNGNLVLLNGTGQLIWSTNIYSVEHNSVVAVLGNDGNFVMRDCSNSNSNSTSRVLWQSFDHPSHTLMPGSRFSYNKNNKSTRYITSWRSSEDPTPGPYTVEINPTNGQFRAMWKRTEEYWNSGSTWDGDSFSNVPYNIPNTTVNYTYINDDNEVYFFSPLVISRFVIDVTGEMKQFTWLDSSKKWNVFYLQPAQPCDVYAYCGAFGTCNPRSTSVCRCLPGFAPRLDTDWDLDIFSQGCIRKNNLSCGNTSAPFKDRFRMISNVTLPKSYQTVKTTRAECESTCLNNCSCTAFAYDEGECITWTGELLNLQQLSQDDHRGRNLFIKLAASDFPSDDQAMKKKQSWTRLNVIVLATVSVTILLVCCFIYLYCRRRIAKGRGQRNFFAHLQSRDNDLTNEDDENGIDVPFFSFESILAATNQFSEANMLGQGGFGPVYKGKFLGGREIAVKRLSTQSRQGIEEFTNEVLLIARVQHRNLVKLLGYCVKGRNEKILLYEYMLNKSLDTFIFDQQNRTVLDWKKRFNIILGIARGMSYLHHDSRLTIIHRDLKTSNILLDEGMNPKISDFGLARIVQGDYILANTTKIAGTCGYMSPEYALNGVFSTKSDVFSFGVIILEIVSGRRNTGFYQCEEATNLIQYAWRLWTEEKATTMVDETLLETCNMDEAIKCINIGLLCVQENPCQRPSMSNIIVMLGGESMILPRPNQPAFVARPTISSKSTTSYTKNGLTITIEQGR</sequence>
<feature type="chain" id="PRO_5040115648" description="Receptor-like serine/threonine-protein kinase" evidence="15">
    <location>
        <begin position="28"/>
        <end position="840"/>
    </location>
</feature>
<dbReference type="Pfam" id="PF00954">
    <property type="entry name" value="S_locus_glycop"/>
    <property type="match status" value="1"/>
</dbReference>
<keyword evidence="10" id="KW-0325">Glycoprotein</keyword>
<feature type="domain" description="Bulb-type lectin" evidence="17">
    <location>
        <begin position="34"/>
        <end position="158"/>
    </location>
</feature>
<dbReference type="Gene3D" id="3.30.200.20">
    <property type="entry name" value="Phosphorylase Kinase, domain 1"/>
    <property type="match status" value="1"/>
</dbReference>
<dbReference type="Gene3D" id="1.10.510.10">
    <property type="entry name" value="Transferase(Phosphotransferase) domain 1"/>
    <property type="match status" value="1"/>
</dbReference>
<dbReference type="GO" id="GO:0004674">
    <property type="term" value="F:protein serine/threonine kinase activity"/>
    <property type="evidence" value="ECO:0007669"/>
    <property type="project" value="UniProtKB-KW"/>
</dbReference>
<comment type="similarity">
    <text evidence="13">Belongs to the protein kinase superfamily. Ser/Thr protein kinase family.</text>
</comment>
<keyword evidence="2" id="KW-1003">Cell membrane</keyword>
<reference evidence="20" key="1">
    <citation type="journal article" date="2023" name="Proc. Natl. Acad. Sci. U.S.A.">
        <title>Genomic and structural basis for evolution of tropane alkaloid biosynthesis.</title>
        <authorList>
            <person name="Wanga Y.-J."/>
            <person name="Taina T."/>
            <person name="Yua J.-Y."/>
            <person name="Lia J."/>
            <person name="Xua B."/>
            <person name="Chenc J."/>
            <person name="D'Auriad J.C."/>
            <person name="Huanga J.-P."/>
            <person name="Huanga S.-X."/>
        </authorList>
    </citation>
    <scope>NUCLEOTIDE SEQUENCE [LARGE SCALE GENOMIC DNA]</scope>
    <source>
        <strain evidence="20">cv. KIB-2019</strain>
    </source>
</reference>
<dbReference type="Proteomes" id="UP001152561">
    <property type="component" value="Unassembled WGS sequence"/>
</dbReference>
<evidence type="ECO:0000256" key="8">
    <source>
        <dbReference type="ARBA" id="ARBA00022840"/>
    </source>
</evidence>
<evidence type="ECO:0000256" key="2">
    <source>
        <dbReference type="ARBA" id="ARBA00022475"/>
    </source>
</evidence>
<dbReference type="Pfam" id="PF01453">
    <property type="entry name" value="B_lectin"/>
    <property type="match status" value="1"/>
</dbReference>
<dbReference type="InterPro" id="IPR036426">
    <property type="entry name" value="Bulb-type_lectin_dom_sf"/>
</dbReference>
<dbReference type="CDD" id="cd14066">
    <property type="entry name" value="STKc_IRAK"/>
    <property type="match status" value="1"/>
</dbReference>
<dbReference type="EC" id="2.7.11.1" evidence="13"/>
<evidence type="ECO:0000256" key="6">
    <source>
        <dbReference type="ARBA" id="ARBA00022741"/>
    </source>
</evidence>
<comment type="catalytic activity">
    <reaction evidence="12 13">
        <text>L-seryl-[protein] + ATP = O-phospho-L-seryl-[protein] + ADP + H(+)</text>
        <dbReference type="Rhea" id="RHEA:17989"/>
        <dbReference type="Rhea" id="RHEA-COMP:9863"/>
        <dbReference type="Rhea" id="RHEA-COMP:11604"/>
        <dbReference type="ChEBI" id="CHEBI:15378"/>
        <dbReference type="ChEBI" id="CHEBI:29999"/>
        <dbReference type="ChEBI" id="CHEBI:30616"/>
        <dbReference type="ChEBI" id="CHEBI:83421"/>
        <dbReference type="ChEBI" id="CHEBI:456216"/>
        <dbReference type="EC" id="2.7.11.1"/>
    </reaction>
</comment>
<dbReference type="Gene3D" id="2.90.10.10">
    <property type="entry name" value="Bulb-type lectin domain"/>
    <property type="match status" value="1"/>
</dbReference>
<feature type="domain" description="Protein kinase" evidence="16">
    <location>
        <begin position="526"/>
        <end position="804"/>
    </location>
</feature>
<dbReference type="SMART" id="SM00220">
    <property type="entry name" value="S_TKc"/>
    <property type="match status" value="1"/>
</dbReference>
<dbReference type="PANTHER" id="PTHR27002">
    <property type="entry name" value="RECEPTOR-LIKE SERINE/THREONINE-PROTEIN KINASE SD1-8"/>
    <property type="match status" value="1"/>
</dbReference>
<evidence type="ECO:0000256" key="10">
    <source>
        <dbReference type="ARBA" id="ARBA00023180"/>
    </source>
</evidence>
<comment type="catalytic activity">
    <reaction evidence="11 13">
        <text>L-threonyl-[protein] + ATP = O-phospho-L-threonyl-[protein] + ADP + H(+)</text>
        <dbReference type="Rhea" id="RHEA:46608"/>
        <dbReference type="Rhea" id="RHEA-COMP:11060"/>
        <dbReference type="Rhea" id="RHEA-COMP:11605"/>
        <dbReference type="ChEBI" id="CHEBI:15378"/>
        <dbReference type="ChEBI" id="CHEBI:30013"/>
        <dbReference type="ChEBI" id="CHEBI:30616"/>
        <dbReference type="ChEBI" id="CHEBI:61977"/>
        <dbReference type="ChEBI" id="CHEBI:456216"/>
        <dbReference type="EC" id="2.7.11.1"/>
    </reaction>
</comment>
<dbReference type="AlphaFoldDB" id="A0A9Q1QWJ7"/>
<evidence type="ECO:0000256" key="14">
    <source>
        <dbReference type="SAM" id="Phobius"/>
    </source>
</evidence>
<evidence type="ECO:0000256" key="5">
    <source>
        <dbReference type="ARBA" id="ARBA00022729"/>
    </source>
</evidence>
<dbReference type="SUPFAM" id="SSF51110">
    <property type="entry name" value="alpha-D-mannose-specific plant lectins"/>
    <property type="match status" value="1"/>
</dbReference>
<keyword evidence="4 13" id="KW-0808">Transferase</keyword>
<organism evidence="19 20">
    <name type="scientific">Anisodus acutangulus</name>
    <dbReference type="NCBI Taxonomy" id="402998"/>
    <lineage>
        <taxon>Eukaryota</taxon>
        <taxon>Viridiplantae</taxon>
        <taxon>Streptophyta</taxon>
        <taxon>Embryophyta</taxon>
        <taxon>Tracheophyta</taxon>
        <taxon>Spermatophyta</taxon>
        <taxon>Magnoliopsida</taxon>
        <taxon>eudicotyledons</taxon>
        <taxon>Gunneridae</taxon>
        <taxon>Pentapetalae</taxon>
        <taxon>asterids</taxon>
        <taxon>lamiids</taxon>
        <taxon>Solanales</taxon>
        <taxon>Solanaceae</taxon>
        <taxon>Solanoideae</taxon>
        <taxon>Hyoscyameae</taxon>
        <taxon>Anisodus</taxon>
    </lineage>
</organism>
<evidence type="ECO:0000256" key="13">
    <source>
        <dbReference type="PIRNR" id="PIRNR000641"/>
    </source>
</evidence>
<dbReference type="InterPro" id="IPR024171">
    <property type="entry name" value="SRK-like_kinase"/>
</dbReference>
<evidence type="ECO:0000256" key="1">
    <source>
        <dbReference type="ARBA" id="ARBA00004251"/>
    </source>
</evidence>
<dbReference type="PROSITE" id="PS50948">
    <property type="entry name" value="PAN"/>
    <property type="match status" value="1"/>
</dbReference>
<dbReference type="InterPro" id="IPR000858">
    <property type="entry name" value="S_locus_glycoprot_dom"/>
</dbReference>